<dbReference type="Gene3D" id="2.40.10.10">
    <property type="entry name" value="Trypsin-like serine proteases"/>
    <property type="match status" value="2"/>
</dbReference>
<protein>
    <submittedName>
        <fullName evidence="2">Serine protease</fullName>
    </submittedName>
</protein>
<proteinExistence type="predicted"/>
<accession>A9ERR5</accession>
<evidence type="ECO:0000259" key="1">
    <source>
        <dbReference type="Pfam" id="PF19955"/>
    </source>
</evidence>
<dbReference type="AlphaFoldDB" id="A9ERR5"/>
<organism evidence="2 3">
    <name type="scientific">Sorangium cellulosum (strain So ce56)</name>
    <name type="common">Polyangium cellulosum (strain So ce56)</name>
    <dbReference type="NCBI Taxonomy" id="448385"/>
    <lineage>
        <taxon>Bacteria</taxon>
        <taxon>Pseudomonadati</taxon>
        <taxon>Myxococcota</taxon>
        <taxon>Polyangia</taxon>
        <taxon>Polyangiales</taxon>
        <taxon>Polyangiaceae</taxon>
        <taxon>Sorangium</taxon>
    </lineage>
</organism>
<keyword evidence="3" id="KW-1185">Reference proteome</keyword>
<dbReference type="Pfam" id="PF19955">
    <property type="entry name" value="EAD1"/>
    <property type="match status" value="1"/>
</dbReference>
<dbReference type="PANTHER" id="PTHR14389">
    <property type="entry name" value="SI:CH1073-475A24.1"/>
    <property type="match status" value="1"/>
</dbReference>
<evidence type="ECO:0000313" key="3">
    <source>
        <dbReference type="Proteomes" id="UP000002139"/>
    </source>
</evidence>
<keyword evidence="2" id="KW-0378">Hydrolase</keyword>
<dbReference type="PANTHER" id="PTHR14389:SF3">
    <property type="entry name" value="PROTEIN FAM111A-LIKE"/>
    <property type="match status" value="1"/>
</dbReference>
<dbReference type="SUPFAM" id="SSF50494">
    <property type="entry name" value="Trypsin-like serine proteases"/>
    <property type="match status" value="1"/>
</dbReference>
<dbReference type="InterPro" id="IPR009003">
    <property type="entry name" value="Peptidase_S1_PA"/>
</dbReference>
<dbReference type="InterPro" id="IPR043504">
    <property type="entry name" value="Peptidase_S1_PA_chymotrypsin"/>
</dbReference>
<dbReference type="InterPro" id="IPR045430">
    <property type="entry name" value="EAD1"/>
</dbReference>
<dbReference type="STRING" id="448385.sce7151"/>
<dbReference type="OrthoDB" id="513782at2"/>
<dbReference type="eggNOG" id="COG3591">
    <property type="taxonomic scope" value="Bacteria"/>
</dbReference>
<dbReference type="RefSeq" id="WP_012239759.1">
    <property type="nucleotide sequence ID" value="NC_010162.1"/>
</dbReference>
<dbReference type="Pfam" id="PF13365">
    <property type="entry name" value="Trypsin_2"/>
    <property type="match status" value="1"/>
</dbReference>
<evidence type="ECO:0000313" key="2">
    <source>
        <dbReference type="EMBL" id="CAN97320.1"/>
    </source>
</evidence>
<gene>
    <name evidence="2" type="ordered locus">sce7151</name>
</gene>
<name>A9ERR5_SORC5</name>
<dbReference type="Proteomes" id="UP000002139">
    <property type="component" value="Chromosome"/>
</dbReference>
<dbReference type="KEGG" id="scl:sce7151"/>
<sequence>MRLSLTPANHQRLHQALVDAFDTPSFEQLLLFRLGYRLDVIANPLLPFDQIVFKTLQRAQMEGWTSALLLQAMASRAKDVALADVAARVGVSPKVTVDSAGGPGDGANQAAPGLWLQSLVDPAEGFLNLAEVIEVFSQRLRQVCVVEINGQPKGTGFLVGPDRVLTNHHVVSSVLDGRFGPADVKLRFDYWHEQLLGAQRSGVLFSLAGTTVAEAIPHHSPPTVDELAGKESADEPCERHLDFALLAASGAPGNATIDVVGAGASGFQASTRGWIQASDPPSAAAENQTLIILQHPEGGPLSLAWNAPGVLSVNSKGTRMKYRNNTSPGSSGSPCFNGRFQIVGLHHSGNLRAAAGAASTIGNEGVPMRAIMRSLRARGETTAFAS</sequence>
<dbReference type="EMBL" id="AM746676">
    <property type="protein sequence ID" value="CAN97320.1"/>
    <property type="molecule type" value="Genomic_DNA"/>
</dbReference>
<dbReference type="GO" id="GO:0008233">
    <property type="term" value="F:peptidase activity"/>
    <property type="evidence" value="ECO:0007669"/>
    <property type="project" value="UniProtKB-KW"/>
</dbReference>
<dbReference type="BioCyc" id="SCEL448385:SCE_RS36650-MONOMER"/>
<reference evidence="2 3" key="1">
    <citation type="journal article" date="2007" name="Nat. Biotechnol.">
        <title>Complete genome sequence of the myxobacterium Sorangium cellulosum.</title>
        <authorList>
            <person name="Schneiker S."/>
            <person name="Perlova O."/>
            <person name="Kaiser O."/>
            <person name="Gerth K."/>
            <person name="Alici A."/>
            <person name="Altmeyer M.O."/>
            <person name="Bartels D."/>
            <person name="Bekel T."/>
            <person name="Beyer S."/>
            <person name="Bode E."/>
            <person name="Bode H.B."/>
            <person name="Bolten C.J."/>
            <person name="Choudhuri J.V."/>
            <person name="Doss S."/>
            <person name="Elnakady Y.A."/>
            <person name="Frank B."/>
            <person name="Gaigalat L."/>
            <person name="Goesmann A."/>
            <person name="Groeger C."/>
            <person name="Gross F."/>
            <person name="Jelsbak L."/>
            <person name="Jelsbak L."/>
            <person name="Kalinowski J."/>
            <person name="Kegler C."/>
            <person name="Knauber T."/>
            <person name="Konietzny S."/>
            <person name="Kopp M."/>
            <person name="Krause L."/>
            <person name="Krug D."/>
            <person name="Linke B."/>
            <person name="Mahmud T."/>
            <person name="Martinez-Arias R."/>
            <person name="McHardy A.C."/>
            <person name="Merai M."/>
            <person name="Meyer F."/>
            <person name="Mormann S."/>
            <person name="Munoz-Dorado J."/>
            <person name="Perez J."/>
            <person name="Pradella S."/>
            <person name="Rachid S."/>
            <person name="Raddatz G."/>
            <person name="Rosenau F."/>
            <person name="Rueckert C."/>
            <person name="Sasse F."/>
            <person name="Scharfe M."/>
            <person name="Schuster S.C."/>
            <person name="Suen G."/>
            <person name="Treuner-Lange A."/>
            <person name="Velicer G.J."/>
            <person name="Vorholter F.-J."/>
            <person name="Weissman K.J."/>
            <person name="Welch R.D."/>
            <person name="Wenzel S.C."/>
            <person name="Whitworth D.E."/>
            <person name="Wilhelm S."/>
            <person name="Wittmann C."/>
            <person name="Bloecker H."/>
            <person name="Puehler A."/>
            <person name="Mueller R."/>
        </authorList>
    </citation>
    <scope>NUCLEOTIDE SEQUENCE [LARGE SCALE GENOMIC DNA]</scope>
    <source>
        <strain evidence="3">So ce56</strain>
    </source>
</reference>
<keyword evidence="2" id="KW-0645">Protease</keyword>
<dbReference type="HOGENOM" id="CLU_762498_0_0_7"/>
<dbReference type="GO" id="GO:0006508">
    <property type="term" value="P:proteolysis"/>
    <property type="evidence" value="ECO:0007669"/>
    <property type="project" value="UniProtKB-KW"/>
</dbReference>
<feature type="domain" description="Effector-associated" evidence="1">
    <location>
        <begin position="4"/>
        <end position="89"/>
    </location>
</feature>